<dbReference type="Pfam" id="PF01212">
    <property type="entry name" value="Beta_elim_lyase"/>
    <property type="match status" value="1"/>
</dbReference>
<evidence type="ECO:0000256" key="2">
    <source>
        <dbReference type="ARBA" id="ARBA00006966"/>
    </source>
</evidence>
<protein>
    <submittedName>
        <fullName evidence="5">Beta-eliminating lyase-related protein</fullName>
    </submittedName>
</protein>
<evidence type="ECO:0000313" key="6">
    <source>
        <dbReference type="Proteomes" id="UP001200430"/>
    </source>
</evidence>
<feature type="domain" description="Aromatic amino acid beta-eliminating lyase/threonine aldolase" evidence="4">
    <location>
        <begin position="5"/>
        <end position="279"/>
    </location>
</feature>
<dbReference type="PANTHER" id="PTHR48097:SF9">
    <property type="entry name" value="L-THREONINE ALDOLASE"/>
    <property type="match status" value="1"/>
</dbReference>
<gene>
    <name evidence="5" type="ORF">L2W38_09255</name>
</gene>
<dbReference type="InterPro" id="IPR023603">
    <property type="entry name" value="Low_specificity_L-TA-like"/>
</dbReference>
<evidence type="ECO:0000256" key="3">
    <source>
        <dbReference type="ARBA" id="ARBA00022898"/>
    </source>
</evidence>
<comment type="similarity">
    <text evidence="2">Belongs to the threonine aldolase family.</text>
</comment>
<proteinExistence type="inferred from homology"/>
<evidence type="ECO:0000256" key="1">
    <source>
        <dbReference type="ARBA" id="ARBA00001933"/>
    </source>
</evidence>
<dbReference type="GO" id="GO:0016829">
    <property type="term" value="F:lyase activity"/>
    <property type="evidence" value="ECO:0007669"/>
    <property type="project" value="UniProtKB-KW"/>
</dbReference>
<evidence type="ECO:0000313" key="5">
    <source>
        <dbReference type="EMBL" id="MCF4143007.1"/>
    </source>
</evidence>
<dbReference type="InterPro" id="IPR001597">
    <property type="entry name" value="ArAA_b-elim_lyase/Thr_aldolase"/>
</dbReference>
<keyword evidence="5" id="KW-0456">Lyase</keyword>
<comment type="cofactor">
    <cofactor evidence="1">
        <name>pyridoxal 5'-phosphate</name>
        <dbReference type="ChEBI" id="CHEBI:597326"/>
    </cofactor>
</comment>
<accession>A0ABS9EP87</accession>
<dbReference type="InterPro" id="IPR015421">
    <property type="entry name" value="PyrdxlP-dep_Trfase_major"/>
</dbReference>
<name>A0ABS9EP87_9BACT</name>
<dbReference type="SUPFAM" id="SSF53383">
    <property type="entry name" value="PLP-dependent transferases"/>
    <property type="match status" value="1"/>
</dbReference>
<dbReference type="RefSeq" id="WP_236099723.1">
    <property type="nucleotide sequence ID" value="NZ_JAKGUD010000010.1"/>
</dbReference>
<dbReference type="PIRSF" id="PIRSF017617">
    <property type="entry name" value="Thr_aldolase"/>
    <property type="match status" value="1"/>
</dbReference>
<keyword evidence="6" id="KW-1185">Reference proteome</keyword>
<comment type="caution">
    <text evidence="5">The sequence shown here is derived from an EMBL/GenBank/DDBJ whole genome shotgun (WGS) entry which is preliminary data.</text>
</comment>
<dbReference type="InterPro" id="IPR015422">
    <property type="entry name" value="PyrdxlP-dep_Trfase_small"/>
</dbReference>
<evidence type="ECO:0000259" key="4">
    <source>
        <dbReference type="Pfam" id="PF01212"/>
    </source>
</evidence>
<dbReference type="Proteomes" id="UP001200430">
    <property type="component" value="Unassembled WGS sequence"/>
</dbReference>
<organism evidence="5 6">
    <name type="scientific">Dethiosulfovibrio marinus</name>
    <dbReference type="NCBI Taxonomy" id="133532"/>
    <lineage>
        <taxon>Bacteria</taxon>
        <taxon>Thermotogati</taxon>
        <taxon>Synergistota</taxon>
        <taxon>Synergistia</taxon>
        <taxon>Synergistales</taxon>
        <taxon>Dethiosulfovibrionaceae</taxon>
        <taxon>Dethiosulfovibrio</taxon>
    </lineage>
</organism>
<dbReference type="NCBIfam" id="NF041359">
    <property type="entry name" value="GntG_guanitoxin"/>
    <property type="match status" value="1"/>
</dbReference>
<keyword evidence="3" id="KW-0663">Pyridoxal phosphate</keyword>
<dbReference type="InterPro" id="IPR015424">
    <property type="entry name" value="PyrdxlP-dep_Trfase"/>
</dbReference>
<dbReference type="Gene3D" id="3.90.1150.10">
    <property type="entry name" value="Aspartate Aminotransferase, domain 1"/>
    <property type="match status" value="1"/>
</dbReference>
<dbReference type="PANTHER" id="PTHR48097">
    <property type="entry name" value="L-THREONINE ALDOLASE-RELATED"/>
    <property type="match status" value="1"/>
</dbReference>
<sequence length="347" mass="37551">MKIVDFRSDTVTCPGDEMRKVIFEASVGDAGYDDDPSVNELESLAAELVGQEAALFVSSGIMGNIVSTLTHCRRGEAILVGDKAHIYRYEGGGFSAITGVLPYVLDDETGVPSPESVKDACPIRNVHFAQPSLLCLENTHNDRGGLAVSPVEFQKTVEMGRDMGLAVHLDGARIFNAAAAWDVDVKEYTASVDSVQFCLSKGLGAPMGALLCGSEEFISRAKFARKMVGGELRQAGFMAAAGIYALKKNVDRLVKDHENASIAEGLLSSADLIVESVPEGTRATNMIYFHLPESGPDSEELSRRCLDKGVLLNAMEPRRIRLVTHLDMDEKDLRRGVEVVLEEVNNS</sequence>
<dbReference type="Gene3D" id="3.40.640.10">
    <property type="entry name" value="Type I PLP-dependent aspartate aminotransferase-like (Major domain)"/>
    <property type="match status" value="1"/>
</dbReference>
<reference evidence="5 6" key="1">
    <citation type="submission" date="2022-01" db="EMBL/GenBank/DDBJ databases">
        <title>Dethiosulfovibrio faecalis sp. nov., a novel proteolytic, non-sulfur-reducing bacterium isolated from a marine aquaculture solid waste bioreactor.</title>
        <authorList>
            <person name="Grabowski S."/>
            <person name="Apolinario E."/>
            <person name="Schneider N."/>
            <person name="Marshall C.W."/>
            <person name="Sowers K.R."/>
        </authorList>
    </citation>
    <scope>NUCLEOTIDE SEQUENCE [LARGE SCALE GENOMIC DNA]</scope>
    <source>
        <strain evidence="5 6">DSM 12537</strain>
    </source>
</reference>
<dbReference type="EMBL" id="JAKGUD010000010">
    <property type="protein sequence ID" value="MCF4143007.1"/>
    <property type="molecule type" value="Genomic_DNA"/>
</dbReference>